<dbReference type="InterPro" id="IPR022002">
    <property type="entry name" value="ChsH2_Znr"/>
</dbReference>
<evidence type="ECO:0008006" key="4">
    <source>
        <dbReference type="Google" id="ProtNLM"/>
    </source>
</evidence>
<dbReference type="Gene3D" id="6.10.30.10">
    <property type="match status" value="1"/>
</dbReference>
<gene>
    <name evidence="3" type="ORF">LCGC14_1866670</name>
</gene>
<dbReference type="InterPro" id="IPR002878">
    <property type="entry name" value="ChsH2_C"/>
</dbReference>
<dbReference type="PANTHER" id="PTHR34075">
    <property type="entry name" value="BLR3430 PROTEIN"/>
    <property type="match status" value="1"/>
</dbReference>
<dbReference type="SUPFAM" id="SSF50249">
    <property type="entry name" value="Nucleic acid-binding proteins"/>
    <property type="match status" value="1"/>
</dbReference>
<comment type="caution">
    <text evidence="3">The sequence shown here is derived from an EMBL/GenBank/DDBJ whole genome shotgun (WGS) entry which is preliminary data.</text>
</comment>
<dbReference type="Pfam" id="PF12172">
    <property type="entry name" value="zf-ChsH2"/>
    <property type="match status" value="1"/>
</dbReference>
<dbReference type="Pfam" id="PF01796">
    <property type="entry name" value="OB_ChsH2_C"/>
    <property type="match status" value="1"/>
</dbReference>
<dbReference type="AlphaFoldDB" id="A0A0F9G640"/>
<evidence type="ECO:0000313" key="3">
    <source>
        <dbReference type="EMBL" id="KKL94239.1"/>
    </source>
</evidence>
<feature type="domain" description="ChsH2 C-terminal OB-fold" evidence="1">
    <location>
        <begin position="79"/>
        <end position="143"/>
    </location>
</feature>
<dbReference type="InterPro" id="IPR012340">
    <property type="entry name" value="NA-bd_OB-fold"/>
</dbReference>
<dbReference type="EMBL" id="LAZR01018978">
    <property type="protein sequence ID" value="KKL94239.1"/>
    <property type="molecule type" value="Genomic_DNA"/>
</dbReference>
<evidence type="ECO:0000259" key="2">
    <source>
        <dbReference type="Pfam" id="PF12172"/>
    </source>
</evidence>
<name>A0A0F9G640_9ZZZZ</name>
<reference evidence="3" key="1">
    <citation type="journal article" date="2015" name="Nature">
        <title>Complex archaea that bridge the gap between prokaryotes and eukaryotes.</title>
        <authorList>
            <person name="Spang A."/>
            <person name="Saw J.H."/>
            <person name="Jorgensen S.L."/>
            <person name="Zaremba-Niedzwiedzka K."/>
            <person name="Martijn J."/>
            <person name="Lind A.E."/>
            <person name="van Eijk R."/>
            <person name="Schleper C."/>
            <person name="Guy L."/>
            <person name="Ettema T.J."/>
        </authorList>
    </citation>
    <scope>NUCLEOTIDE SEQUENCE</scope>
</reference>
<protein>
    <recommendedName>
        <fullName evidence="4">DUF35 domain-containing protein</fullName>
    </recommendedName>
</protein>
<proteinExistence type="predicted"/>
<sequence length="159" mass="18147">MTKKIKLPETEEGTILFNVDPIIIKHHYEIDYIHSYAQDSAFFAGLANKKLLGSKCTKCSYIFATPRSHCMECGAKTEWYELPKQGEIHTFTTCYFGGEAFLKETPFTLILVEFEGVNTLFLSRLVGVKPENVKIGMKIKARFLRNSKFKSTDVYFVPA</sequence>
<accession>A0A0F9G640</accession>
<organism evidence="3">
    <name type="scientific">marine sediment metagenome</name>
    <dbReference type="NCBI Taxonomy" id="412755"/>
    <lineage>
        <taxon>unclassified sequences</taxon>
        <taxon>metagenomes</taxon>
        <taxon>ecological metagenomes</taxon>
    </lineage>
</organism>
<feature type="domain" description="ChsH2 rubredoxin-like zinc ribbon" evidence="2">
    <location>
        <begin position="44"/>
        <end position="76"/>
    </location>
</feature>
<dbReference type="PANTHER" id="PTHR34075:SF5">
    <property type="entry name" value="BLR3430 PROTEIN"/>
    <property type="match status" value="1"/>
</dbReference>
<evidence type="ECO:0000259" key="1">
    <source>
        <dbReference type="Pfam" id="PF01796"/>
    </source>
</evidence>
<dbReference type="InterPro" id="IPR052513">
    <property type="entry name" value="Thioester_dehydratase-like"/>
</dbReference>